<accession>A0A8B4I8L3</accession>
<sequence>MNQTVRERPKWVDFHCHLDLYPNHEALICECDREGVATLAVTTTPKAWARNQELASTSKHVRVALGLHPQLVAEREGELTLFERLLEGTRYVGEIGLDAGPRFYSSFEAQERIFSRILSACSEQGGKILTVHSVRTAAKVLGHIERLLPPDRGRVVLHWFTGSAAEAKRALDLGCYFSINIEMLKSTKHRALVASLPFDRMLTETDGPFVQVGGKPLAPPDVRNAIQAIATLKGLGTAQVANQIVSNLGSLLRSC</sequence>
<organism evidence="2 3">
    <name type="scientific">Pseudomonas fluorescens</name>
    <dbReference type="NCBI Taxonomy" id="294"/>
    <lineage>
        <taxon>Bacteria</taxon>
        <taxon>Pseudomonadati</taxon>
        <taxon>Pseudomonadota</taxon>
        <taxon>Gammaproteobacteria</taxon>
        <taxon>Pseudomonadales</taxon>
        <taxon>Pseudomonadaceae</taxon>
        <taxon>Pseudomonas</taxon>
    </lineage>
</organism>
<evidence type="ECO:0000256" key="1">
    <source>
        <dbReference type="PIRSR" id="PIRSR005902-1"/>
    </source>
</evidence>
<dbReference type="GeneID" id="61638988"/>
<dbReference type="SUPFAM" id="SSF51556">
    <property type="entry name" value="Metallo-dependent hydrolases"/>
    <property type="match status" value="1"/>
</dbReference>
<evidence type="ECO:0000313" key="3">
    <source>
        <dbReference type="Proteomes" id="UP000248640"/>
    </source>
</evidence>
<name>A0A8B4I8L3_PSEFL</name>
<dbReference type="GO" id="GO:0046872">
    <property type="term" value="F:metal ion binding"/>
    <property type="evidence" value="ECO:0007669"/>
    <property type="project" value="UniProtKB-KW"/>
</dbReference>
<feature type="binding site" evidence="1">
    <location>
        <position position="206"/>
    </location>
    <ligand>
        <name>a divalent metal cation</name>
        <dbReference type="ChEBI" id="CHEBI:60240"/>
        <label>1</label>
    </ligand>
</feature>
<dbReference type="AlphaFoldDB" id="A0A8B4I8L3"/>
<dbReference type="PANTHER" id="PTHR46124">
    <property type="entry name" value="D-AMINOACYL-TRNA DEACYLASE"/>
    <property type="match status" value="1"/>
</dbReference>
<protein>
    <submittedName>
        <fullName evidence="2">TatD-related deoxyribonuclease</fullName>
        <ecNumber evidence="2">3.1.21.-</ecNumber>
    </submittedName>
</protein>
<dbReference type="Proteomes" id="UP000248640">
    <property type="component" value="Chromosome 1"/>
</dbReference>
<keyword evidence="1" id="KW-0479">Metal-binding</keyword>
<feature type="binding site" evidence="1">
    <location>
        <position position="94"/>
    </location>
    <ligand>
        <name>a divalent metal cation</name>
        <dbReference type="ChEBI" id="CHEBI:60240"/>
        <label>1</label>
    </ligand>
</feature>
<reference evidence="2 3" key="1">
    <citation type="submission" date="2018-06" db="EMBL/GenBank/DDBJ databases">
        <authorList>
            <consortium name="Pathogen Informatics"/>
            <person name="Doyle S."/>
        </authorList>
    </citation>
    <scope>NUCLEOTIDE SEQUENCE [LARGE SCALE GENOMIC DNA]</scope>
    <source>
        <strain evidence="2 3">NCTC10038</strain>
    </source>
</reference>
<dbReference type="PIRSF" id="PIRSF005902">
    <property type="entry name" value="DNase_TatD"/>
    <property type="match status" value="1"/>
</dbReference>
<evidence type="ECO:0000313" key="2">
    <source>
        <dbReference type="EMBL" id="SQF91665.1"/>
    </source>
</evidence>
<dbReference type="Gene3D" id="3.20.20.140">
    <property type="entry name" value="Metal-dependent hydrolases"/>
    <property type="match status" value="1"/>
</dbReference>
<keyword evidence="2" id="KW-0378">Hydrolase</keyword>
<proteinExistence type="predicted"/>
<dbReference type="EMBL" id="LS483372">
    <property type="protein sequence ID" value="SQF91665.1"/>
    <property type="molecule type" value="Genomic_DNA"/>
</dbReference>
<dbReference type="PANTHER" id="PTHR46124:SF2">
    <property type="entry name" value="D-AMINOACYL-TRNA DEACYLASE"/>
    <property type="match status" value="1"/>
</dbReference>
<feature type="binding site" evidence="1">
    <location>
        <position position="158"/>
    </location>
    <ligand>
        <name>a divalent metal cation</name>
        <dbReference type="ChEBI" id="CHEBI:60240"/>
        <label>2</label>
    </ligand>
</feature>
<gene>
    <name evidence="2" type="primary">yjjV_2</name>
    <name evidence="2" type="ORF">NCTC10038_03091</name>
</gene>
<dbReference type="InterPro" id="IPR001130">
    <property type="entry name" value="TatD-like"/>
</dbReference>
<dbReference type="EC" id="3.1.21.-" evidence="2"/>
<dbReference type="Pfam" id="PF01026">
    <property type="entry name" value="TatD_DNase"/>
    <property type="match status" value="1"/>
</dbReference>
<feature type="binding site" evidence="1">
    <location>
        <position position="132"/>
    </location>
    <ligand>
        <name>a divalent metal cation</name>
        <dbReference type="ChEBI" id="CHEBI:60240"/>
        <label>2</label>
    </ligand>
</feature>
<dbReference type="InterPro" id="IPR049677">
    <property type="entry name" value="QatD"/>
</dbReference>
<dbReference type="RefSeq" id="WP_053256044.1">
    <property type="nucleotide sequence ID" value="NZ_CBCRXZ010000002.1"/>
</dbReference>
<dbReference type="GO" id="GO:0016788">
    <property type="term" value="F:hydrolase activity, acting on ester bonds"/>
    <property type="evidence" value="ECO:0007669"/>
    <property type="project" value="InterPro"/>
</dbReference>
<dbReference type="NCBIfam" id="NF041926">
    <property type="entry name" value="QatD"/>
    <property type="match status" value="1"/>
</dbReference>
<dbReference type="CDD" id="cd01310">
    <property type="entry name" value="TatD_DNAse"/>
    <property type="match status" value="1"/>
</dbReference>
<dbReference type="InterPro" id="IPR032466">
    <property type="entry name" value="Metal_Hydrolase"/>
</dbReference>
<feature type="binding site" evidence="1">
    <location>
        <position position="15"/>
    </location>
    <ligand>
        <name>a divalent metal cation</name>
        <dbReference type="ChEBI" id="CHEBI:60240"/>
        <label>1</label>
    </ligand>
</feature>
<feature type="binding site" evidence="1">
    <location>
        <position position="17"/>
    </location>
    <ligand>
        <name>a divalent metal cation</name>
        <dbReference type="ChEBI" id="CHEBI:60240"/>
        <label>1</label>
    </ligand>
</feature>